<dbReference type="AlphaFoldDB" id="A0A1Y1HSV2"/>
<dbReference type="STRING" id="105231.A0A1Y1HSV2"/>
<dbReference type="GO" id="GO:0016592">
    <property type="term" value="C:mediator complex"/>
    <property type="evidence" value="ECO:0007669"/>
    <property type="project" value="InterPro"/>
</dbReference>
<dbReference type="PANTHER" id="PTHR33739:SF3">
    <property type="entry name" value="OS07G0681500 PROTEIN"/>
    <property type="match status" value="1"/>
</dbReference>
<dbReference type="OMA" id="YSAQWIP"/>
<feature type="compositionally biased region" description="Pro residues" evidence="1">
    <location>
        <begin position="485"/>
        <end position="495"/>
    </location>
</feature>
<dbReference type="GO" id="GO:2000762">
    <property type="term" value="P:regulation of phenylpropanoid metabolic process"/>
    <property type="evidence" value="ECO:0007669"/>
    <property type="project" value="InterPro"/>
</dbReference>
<name>A0A1Y1HSV2_KLENI</name>
<evidence type="ECO:0000313" key="3">
    <source>
        <dbReference type="Proteomes" id="UP000054558"/>
    </source>
</evidence>
<feature type="region of interest" description="Disordered" evidence="1">
    <location>
        <begin position="476"/>
        <end position="501"/>
    </location>
</feature>
<dbReference type="OrthoDB" id="683212at2759"/>
<protein>
    <submittedName>
        <fullName evidence="2">Reduced epidermal fluorescence 4 related protein</fullName>
    </submittedName>
</protein>
<organism evidence="2 3">
    <name type="scientific">Klebsormidium nitens</name>
    <name type="common">Green alga</name>
    <name type="synonym">Ulothrix nitens</name>
    <dbReference type="NCBI Taxonomy" id="105231"/>
    <lineage>
        <taxon>Eukaryota</taxon>
        <taxon>Viridiplantae</taxon>
        <taxon>Streptophyta</taxon>
        <taxon>Klebsormidiophyceae</taxon>
        <taxon>Klebsormidiales</taxon>
        <taxon>Klebsormidiaceae</taxon>
        <taxon>Klebsormidium</taxon>
    </lineage>
</organism>
<gene>
    <name evidence="2" type="ORF">KFL_000650340</name>
</gene>
<feature type="compositionally biased region" description="Polar residues" evidence="1">
    <location>
        <begin position="451"/>
        <end position="460"/>
    </location>
</feature>
<dbReference type="EMBL" id="DF237014">
    <property type="protein sequence ID" value="GAQ80902.1"/>
    <property type="molecule type" value="Genomic_DNA"/>
</dbReference>
<sequence>MAPSAEPSEQGLSELLQDSLQRGDDALLFVADVVDLCNAEQRALPAAVVADLLLGAMCGSDQDWRTAQSYLLHALAAGLAPAKYTLTALMKRASELKAQKPQVFLACLHILEEFLPATCARREAANPASREGGTDPPSVIDFLVSACTFLLGGVLPGDGGEQQAVLLGGPEEHDIVRVALRTLHALLEGRKTGGLLRMARKVSPPAWAQLSGALERLAPSSAGLPWEEKQLADTVLAAWGTVQSPPSAVCGMVVAMQAAHDGWRPWTVGAAKAWLPLEIMLEDCVEGKRLPPTTTADALAGLLRVVRSVEGASWLDTLLALWLAALRSVQRGHEEPFHTETRLSLLLAVVPMAIQAVSAPPAPAAPALDPAAAFLVDSIQQDLVASLDLLHQFPLLLPPPPAASAAAARLSPSLMGVPPPSPRAGSALGAMSPLPSPAVGFHSNPPGATPPESSTSSDNAGSLRDLIVDVCTARNLLPPSETDPVDPPPAEPPPGRWRSGKGPWEQLMAGAPLTASLRAAILASPASRQDQLERVYHIAVAGTDVDEQAAAASTLCGASLVRGWAIQEHAVRLSVQVLTPPRREEPNRPESASLTSPFRYLVNFAPMLFAALAALSQADTLEIVRLHGQLPHLAAALLPICDVFGDMPAGSPSSADTADDLLMYSIFSQAFLLLTRILETFAPPLSAPESQSGLTLPALLDLAGATPSPVLPAPTLSQFPRVAAWYRQHQGFSRPTLGDAWQPRATEQLLRMLFPADRSAGAQPVLASAWDVIAAAPELGQALLAACASNRLPAKDLAQGLRSLLVYLPAAAVPLARFFTAEVVRGAWPAAVLNGTEWPSPASRLPAMEADITALLRQAAVGGPAEAGDTATVASWGNAVPSLPLPLAAGLSLVLASTSDMSHAVASALVVPLLRCAAGQPWPTLAVVAALVAPVLRQGAKQLPPTAAALWCGASSARIAKVLETCFRTALHPTLERPSGITSFLGESRLFGSRGPTALPPGAMYIRAVPHCSGAAAIASAIAAHVLAQASGRSGASGPGRESRGAPEGVSLAAKRLRCRHDPLREAVPTLTQAASLGAALLAMAGRDAVRALFVTALPPLLTETAGSSDRKGGFRPYALARLAVLGGLLAWGQSPGQLDRQALEEHVEFLVGSGTQLSPWSTASLGRAYVVAFTSFMVGYAPAWLSELGNQSLMKLSRFLADIGSRDLALAVLDCGSWPNAAASVELVIG</sequence>
<dbReference type="InterPro" id="IPR039638">
    <property type="entry name" value="MED33A/B"/>
</dbReference>
<evidence type="ECO:0000313" key="2">
    <source>
        <dbReference type="EMBL" id="GAQ80902.1"/>
    </source>
</evidence>
<feature type="region of interest" description="Disordered" evidence="1">
    <location>
        <begin position="418"/>
        <end position="460"/>
    </location>
</feature>
<dbReference type="Proteomes" id="UP000054558">
    <property type="component" value="Unassembled WGS sequence"/>
</dbReference>
<evidence type="ECO:0000256" key="1">
    <source>
        <dbReference type="SAM" id="MobiDB-lite"/>
    </source>
</evidence>
<accession>A0A1Y1HSV2</accession>
<dbReference type="PANTHER" id="PTHR33739">
    <property type="entry name" value="OS07G0681500 PROTEIN"/>
    <property type="match status" value="1"/>
</dbReference>
<proteinExistence type="predicted"/>
<reference evidence="2 3" key="1">
    <citation type="journal article" date="2014" name="Nat. Commun.">
        <title>Klebsormidium flaccidum genome reveals primary factors for plant terrestrial adaptation.</title>
        <authorList>
            <person name="Hori K."/>
            <person name="Maruyama F."/>
            <person name="Fujisawa T."/>
            <person name="Togashi T."/>
            <person name="Yamamoto N."/>
            <person name="Seo M."/>
            <person name="Sato S."/>
            <person name="Yamada T."/>
            <person name="Mori H."/>
            <person name="Tajima N."/>
            <person name="Moriyama T."/>
            <person name="Ikeuchi M."/>
            <person name="Watanabe M."/>
            <person name="Wada H."/>
            <person name="Kobayashi K."/>
            <person name="Saito M."/>
            <person name="Masuda T."/>
            <person name="Sasaki-Sekimoto Y."/>
            <person name="Mashiguchi K."/>
            <person name="Awai K."/>
            <person name="Shimojima M."/>
            <person name="Masuda S."/>
            <person name="Iwai M."/>
            <person name="Nobusawa T."/>
            <person name="Narise T."/>
            <person name="Kondo S."/>
            <person name="Saito H."/>
            <person name="Sato R."/>
            <person name="Murakawa M."/>
            <person name="Ihara Y."/>
            <person name="Oshima-Yamada Y."/>
            <person name="Ohtaka K."/>
            <person name="Satoh M."/>
            <person name="Sonobe K."/>
            <person name="Ishii M."/>
            <person name="Ohtani R."/>
            <person name="Kanamori-Sato M."/>
            <person name="Honoki R."/>
            <person name="Miyazaki D."/>
            <person name="Mochizuki H."/>
            <person name="Umetsu J."/>
            <person name="Higashi K."/>
            <person name="Shibata D."/>
            <person name="Kamiya Y."/>
            <person name="Sato N."/>
            <person name="Nakamura Y."/>
            <person name="Tabata S."/>
            <person name="Ida S."/>
            <person name="Kurokawa K."/>
            <person name="Ohta H."/>
        </authorList>
    </citation>
    <scope>NUCLEOTIDE SEQUENCE [LARGE SCALE GENOMIC DNA]</scope>
    <source>
        <strain evidence="2 3">NIES-2285</strain>
    </source>
</reference>
<keyword evidence="3" id="KW-1185">Reference proteome</keyword>